<evidence type="ECO:0000256" key="1">
    <source>
        <dbReference type="ARBA" id="ARBA00000188"/>
    </source>
</evidence>
<keyword evidence="11" id="KW-1185">Reference proteome</keyword>
<sequence>MTKRALITGVTGQDGAYLAQLLLGEGYEVHGVVRRSSHSGVDDHRLRWLGVADSVRLHDGDMGDLSSLVRIVQETKPDEIYNLAAQSFVASSWRQPILTANITAVGVANMLEAMRIAAPQARFYQASSSEMYGLIQQPMQNEKTPFYPRSPYAVAKLYGHWITVNYRESFGMHASSGILFNHESPLRGEEFVTRKVTTGVARIKLGLARELRLGNIDAKRDWGHARDYVRAMWLMLQQEKPDDYVVATGVTTTVRDMCRIAFDHVGLDMETHLVIDPAFYRPAEVEVLLGDSTKARAKLGWSPKIALGELIREMVEADLARLKRGEGRSIPSGA</sequence>
<keyword evidence="6 8" id="KW-0456">Lyase</keyword>
<reference evidence="10 11" key="1">
    <citation type="submission" date="2017-02" db="EMBL/GenBank/DDBJ databases">
        <authorList>
            <person name="Peterson S.W."/>
        </authorList>
    </citation>
    <scope>NUCLEOTIDE SEQUENCE [LARGE SCALE GENOMIC DNA]</scope>
    <source>
        <strain evidence="10 11">S285</strain>
    </source>
</reference>
<evidence type="ECO:0000256" key="3">
    <source>
        <dbReference type="ARBA" id="ARBA00009263"/>
    </source>
</evidence>
<evidence type="ECO:0000256" key="5">
    <source>
        <dbReference type="ARBA" id="ARBA00022458"/>
    </source>
</evidence>
<dbReference type="OrthoDB" id="9779041at2"/>
<dbReference type="GO" id="GO:0008446">
    <property type="term" value="F:GDP-mannose 4,6-dehydratase activity"/>
    <property type="evidence" value="ECO:0007669"/>
    <property type="project" value="UniProtKB-UniRule"/>
</dbReference>
<evidence type="ECO:0000256" key="6">
    <source>
        <dbReference type="ARBA" id="ARBA00023239"/>
    </source>
</evidence>
<dbReference type="NCBIfam" id="TIGR01472">
    <property type="entry name" value="gmd"/>
    <property type="match status" value="1"/>
</dbReference>
<dbReference type="SUPFAM" id="SSF51735">
    <property type="entry name" value="NAD(P)-binding Rossmann-fold domains"/>
    <property type="match status" value="1"/>
</dbReference>
<dbReference type="AlphaFoldDB" id="A0A1W6MYP2"/>
<dbReference type="InterPro" id="IPR036291">
    <property type="entry name" value="NAD(P)-bd_dom_sf"/>
</dbReference>
<evidence type="ECO:0000256" key="2">
    <source>
        <dbReference type="ARBA" id="ARBA00001937"/>
    </source>
</evidence>
<keyword evidence="5" id="KW-0536">Nodulation</keyword>
<keyword evidence="8" id="KW-0521">NADP</keyword>
<dbReference type="Gene3D" id="3.90.25.10">
    <property type="entry name" value="UDP-galactose 4-epimerase, domain 1"/>
    <property type="match status" value="1"/>
</dbReference>
<feature type="domain" description="NAD(P)-binding" evidence="9">
    <location>
        <begin position="6"/>
        <end position="314"/>
    </location>
</feature>
<dbReference type="HAMAP" id="MF_00955">
    <property type="entry name" value="GDP_Man_dehydratase"/>
    <property type="match status" value="1"/>
</dbReference>
<dbReference type="InterPro" id="IPR006368">
    <property type="entry name" value="GDP_Man_deHydtase"/>
</dbReference>
<dbReference type="Proteomes" id="UP000193978">
    <property type="component" value="Chromosome"/>
</dbReference>
<proteinExistence type="inferred from homology"/>
<dbReference type="FunFam" id="3.40.50.720:FF:000924">
    <property type="entry name" value="GDP-mannose 4,6 dehydratase"/>
    <property type="match status" value="1"/>
</dbReference>
<dbReference type="PANTHER" id="PTHR43715:SF1">
    <property type="entry name" value="GDP-MANNOSE 4,6 DEHYDRATASE"/>
    <property type="match status" value="1"/>
</dbReference>
<dbReference type="STRING" id="655015.B1812_17905"/>
<protein>
    <recommendedName>
        <fullName evidence="4 8">GDP-mannose 4,6-dehydratase</fullName>
        <ecNumber evidence="4 8">4.2.1.47</ecNumber>
    </recommendedName>
    <alternativeName>
        <fullName evidence="8">GDP-D-mannose dehydratase</fullName>
    </alternativeName>
</protein>
<dbReference type="PANTHER" id="PTHR43715">
    <property type="entry name" value="GDP-MANNOSE 4,6-DEHYDRATASE"/>
    <property type="match status" value="1"/>
</dbReference>
<name>A0A1W6MYP2_9HYPH</name>
<comment type="catalytic activity">
    <reaction evidence="1 8">
        <text>GDP-alpha-D-mannose = GDP-4-dehydro-alpha-D-rhamnose + H2O</text>
        <dbReference type="Rhea" id="RHEA:23820"/>
        <dbReference type="ChEBI" id="CHEBI:15377"/>
        <dbReference type="ChEBI" id="CHEBI:57527"/>
        <dbReference type="ChEBI" id="CHEBI:57964"/>
        <dbReference type="EC" id="4.2.1.47"/>
    </reaction>
</comment>
<dbReference type="Pfam" id="PF16363">
    <property type="entry name" value="GDP_Man_Dehyd"/>
    <property type="match status" value="1"/>
</dbReference>
<evidence type="ECO:0000256" key="7">
    <source>
        <dbReference type="ARBA" id="ARBA00059383"/>
    </source>
</evidence>
<evidence type="ECO:0000313" key="10">
    <source>
        <dbReference type="EMBL" id="ARN82659.1"/>
    </source>
</evidence>
<comment type="caution">
    <text evidence="8">Lacks conserved residue(s) required for the propagation of feature annotation.</text>
</comment>
<comment type="similarity">
    <text evidence="3 8">Belongs to the NAD(P)-dependent epimerase/dehydratase family. GDP-mannose 4,6-dehydratase subfamily.</text>
</comment>
<dbReference type="RefSeq" id="WP_085772791.1">
    <property type="nucleotide sequence ID" value="NZ_AP027149.1"/>
</dbReference>
<evidence type="ECO:0000256" key="4">
    <source>
        <dbReference type="ARBA" id="ARBA00011989"/>
    </source>
</evidence>
<comment type="function">
    <text evidence="7 8">Catalyzes the conversion of GDP-D-mannose to GDP-4-dehydro-6-deoxy-D-mannose.</text>
</comment>
<dbReference type="KEGG" id="mbry:B1812_17905"/>
<evidence type="ECO:0000256" key="8">
    <source>
        <dbReference type="HAMAP-Rule" id="MF_00955"/>
    </source>
</evidence>
<organism evidence="10 11">
    <name type="scientific">Methylocystis bryophila</name>
    <dbReference type="NCBI Taxonomy" id="655015"/>
    <lineage>
        <taxon>Bacteria</taxon>
        <taxon>Pseudomonadati</taxon>
        <taxon>Pseudomonadota</taxon>
        <taxon>Alphaproteobacteria</taxon>
        <taxon>Hyphomicrobiales</taxon>
        <taxon>Methylocystaceae</taxon>
        <taxon>Methylocystis</taxon>
    </lineage>
</organism>
<comment type="cofactor">
    <cofactor evidence="2 8">
        <name>NADP(+)</name>
        <dbReference type="ChEBI" id="CHEBI:58349"/>
    </cofactor>
</comment>
<dbReference type="EMBL" id="CP019948">
    <property type="protein sequence ID" value="ARN82659.1"/>
    <property type="molecule type" value="Genomic_DNA"/>
</dbReference>
<accession>A0A1W6MYP2</accession>
<evidence type="ECO:0000313" key="11">
    <source>
        <dbReference type="Proteomes" id="UP000193978"/>
    </source>
</evidence>
<evidence type="ECO:0000259" key="9">
    <source>
        <dbReference type="Pfam" id="PF16363"/>
    </source>
</evidence>
<dbReference type="Gene3D" id="3.40.50.720">
    <property type="entry name" value="NAD(P)-binding Rossmann-like Domain"/>
    <property type="match status" value="1"/>
</dbReference>
<dbReference type="GO" id="GO:0070401">
    <property type="term" value="F:NADP+ binding"/>
    <property type="evidence" value="ECO:0007669"/>
    <property type="project" value="UniProtKB-UniRule"/>
</dbReference>
<dbReference type="GO" id="GO:0042351">
    <property type="term" value="P:'de novo' GDP-L-fucose biosynthetic process"/>
    <property type="evidence" value="ECO:0007669"/>
    <property type="project" value="TreeGrafter"/>
</dbReference>
<gene>
    <name evidence="8" type="primary">gmd</name>
    <name evidence="10" type="ORF">B1812_17905</name>
</gene>
<dbReference type="EC" id="4.2.1.47" evidence="4 8"/>
<dbReference type="CDD" id="cd05260">
    <property type="entry name" value="GDP_MD_SDR_e"/>
    <property type="match status" value="1"/>
</dbReference>
<dbReference type="InterPro" id="IPR016040">
    <property type="entry name" value="NAD(P)-bd_dom"/>
</dbReference>